<name>A0AAD6ZCD4_9AGAR</name>
<feature type="compositionally biased region" description="Low complexity" evidence="1">
    <location>
        <begin position="55"/>
        <end position="67"/>
    </location>
</feature>
<proteinExistence type="predicted"/>
<feature type="region of interest" description="Disordered" evidence="1">
    <location>
        <begin position="107"/>
        <end position="146"/>
    </location>
</feature>
<reference evidence="2" key="1">
    <citation type="submission" date="2023-03" db="EMBL/GenBank/DDBJ databases">
        <title>Massive genome expansion in bonnet fungi (Mycena s.s.) driven by repeated elements and novel gene families across ecological guilds.</title>
        <authorList>
            <consortium name="Lawrence Berkeley National Laboratory"/>
            <person name="Harder C.B."/>
            <person name="Miyauchi S."/>
            <person name="Viragh M."/>
            <person name="Kuo A."/>
            <person name="Thoen E."/>
            <person name="Andreopoulos B."/>
            <person name="Lu D."/>
            <person name="Skrede I."/>
            <person name="Drula E."/>
            <person name="Henrissat B."/>
            <person name="Morin E."/>
            <person name="Kohler A."/>
            <person name="Barry K."/>
            <person name="LaButti K."/>
            <person name="Morin E."/>
            <person name="Salamov A."/>
            <person name="Lipzen A."/>
            <person name="Mereny Z."/>
            <person name="Hegedus B."/>
            <person name="Baldrian P."/>
            <person name="Stursova M."/>
            <person name="Weitz H."/>
            <person name="Taylor A."/>
            <person name="Grigoriev I.V."/>
            <person name="Nagy L.G."/>
            <person name="Martin F."/>
            <person name="Kauserud H."/>
        </authorList>
    </citation>
    <scope>NUCLEOTIDE SEQUENCE</scope>
    <source>
        <strain evidence="2">CBHHK002</strain>
    </source>
</reference>
<comment type="caution">
    <text evidence="2">The sequence shown here is derived from an EMBL/GenBank/DDBJ whole genome shotgun (WGS) entry which is preliminary data.</text>
</comment>
<evidence type="ECO:0000313" key="2">
    <source>
        <dbReference type="EMBL" id="KAJ7315764.1"/>
    </source>
</evidence>
<evidence type="ECO:0000256" key="1">
    <source>
        <dbReference type="SAM" id="MobiDB-lite"/>
    </source>
</evidence>
<protein>
    <submittedName>
        <fullName evidence="2">Uncharacterized protein</fullName>
    </submittedName>
</protein>
<dbReference type="Proteomes" id="UP001218218">
    <property type="component" value="Unassembled WGS sequence"/>
</dbReference>
<feature type="compositionally biased region" description="Basic residues" evidence="1">
    <location>
        <begin position="128"/>
        <end position="138"/>
    </location>
</feature>
<accession>A0AAD6ZCD4</accession>
<gene>
    <name evidence="2" type="ORF">DFH08DRAFT_419568</name>
</gene>
<dbReference type="AlphaFoldDB" id="A0AAD6ZCD4"/>
<organism evidence="2 3">
    <name type="scientific">Mycena albidolilacea</name>
    <dbReference type="NCBI Taxonomy" id="1033008"/>
    <lineage>
        <taxon>Eukaryota</taxon>
        <taxon>Fungi</taxon>
        <taxon>Dikarya</taxon>
        <taxon>Basidiomycota</taxon>
        <taxon>Agaricomycotina</taxon>
        <taxon>Agaricomycetes</taxon>
        <taxon>Agaricomycetidae</taxon>
        <taxon>Agaricales</taxon>
        <taxon>Marasmiineae</taxon>
        <taxon>Mycenaceae</taxon>
        <taxon>Mycena</taxon>
    </lineage>
</organism>
<evidence type="ECO:0000313" key="3">
    <source>
        <dbReference type="Proteomes" id="UP001218218"/>
    </source>
</evidence>
<dbReference type="EMBL" id="JARIHO010000060">
    <property type="protein sequence ID" value="KAJ7315764.1"/>
    <property type="molecule type" value="Genomic_DNA"/>
</dbReference>
<keyword evidence="3" id="KW-1185">Reference proteome</keyword>
<sequence>MDLLTIDTVGKCNKPTCTAACGDFFHEDLAPGASLRGVKCTICGCYAGQHRKETPTTAPTAAGAPSAPADPQPKPKPALKVSATGTTLKASRSIFRDAAERRHGDVAADTFHPAKQSQVEGDLNPYNSKRKKRSRHPSKPVPKTMFEPVAASKGPKVSKRAIKVYTVAMLEGTKLVARKVYPKPDHNKLNDLADEQYVAKVQIPLDAAPEEINAAVLDKFTHIPAVAKYGFRVLRVKVPMVKVSGV</sequence>
<feature type="region of interest" description="Disordered" evidence="1">
    <location>
        <begin position="53"/>
        <end position="85"/>
    </location>
</feature>